<comment type="subcellular location">
    <subcellularLocation>
        <location evidence="1">Cytoplasm</location>
    </subcellularLocation>
</comment>
<keyword evidence="7" id="KW-0418">Kinase</keyword>
<accession>A0A414PTR6</accession>
<dbReference type="SUPFAM" id="SSF55804">
    <property type="entry name" value="Phoshotransferase/anion transport protein"/>
    <property type="match status" value="1"/>
</dbReference>
<keyword evidence="12" id="KW-0762">Sugar transport</keyword>
<dbReference type="PANTHER" id="PTHR36203:SF1">
    <property type="entry name" value="ASCORBATE-SPECIFIC PTS SYSTEM EIIA COMPONENT"/>
    <property type="match status" value="1"/>
</dbReference>
<dbReference type="PANTHER" id="PTHR36203">
    <property type="entry name" value="ASCORBATE-SPECIFIC PTS SYSTEM EIIA COMPONENT"/>
    <property type="match status" value="1"/>
</dbReference>
<protein>
    <recommendedName>
        <fullName evidence="9">Ascorbate-specific PTS system EIIA component</fullName>
    </recommendedName>
    <alternativeName>
        <fullName evidence="10">Ascorbate-specific phosphotransferase enzyme IIA component</fullName>
    </alternativeName>
</protein>
<dbReference type="GO" id="GO:0016301">
    <property type="term" value="F:kinase activity"/>
    <property type="evidence" value="ECO:0007669"/>
    <property type="project" value="UniProtKB-KW"/>
</dbReference>
<evidence type="ECO:0000256" key="6">
    <source>
        <dbReference type="ARBA" id="ARBA00022683"/>
    </source>
</evidence>
<dbReference type="GO" id="GO:0009401">
    <property type="term" value="P:phosphoenolpyruvate-dependent sugar phosphotransferase system"/>
    <property type="evidence" value="ECO:0007669"/>
    <property type="project" value="UniProtKB-KW"/>
</dbReference>
<dbReference type="CDD" id="cd00211">
    <property type="entry name" value="PTS_IIA_fru"/>
    <property type="match status" value="1"/>
</dbReference>
<dbReference type="Proteomes" id="UP000284676">
    <property type="component" value="Unassembled WGS sequence"/>
</dbReference>
<keyword evidence="6" id="KW-0598">Phosphotransferase system</keyword>
<evidence type="ECO:0000256" key="7">
    <source>
        <dbReference type="ARBA" id="ARBA00022777"/>
    </source>
</evidence>
<evidence type="ECO:0000256" key="3">
    <source>
        <dbReference type="ARBA" id="ARBA00022490"/>
    </source>
</evidence>
<feature type="domain" description="PTS EIIA type-2" evidence="11">
    <location>
        <begin position="4"/>
        <end position="143"/>
    </location>
</feature>
<gene>
    <name evidence="12" type="ORF">DW663_07845</name>
</gene>
<organism evidence="12 13">
    <name type="scientific">Fusobacterium mortiferum</name>
    <dbReference type="NCBI Taxonomy" id="850"/>
    <lineage>
        <taxon>Bacteria</taxon>
        <taxon>Fusobacteriati</taxon>
        <taxon>Fusobacteriota</taxon>
        <taxon>Fusobacteriia</taxon>
        <taxon>Fusobacteriales</taxon>
        <taxon>Fusobacteriaceae</taxon>
        <taxon>Fusobacterium</taxon>
    </lineage>
</organism>
<evidence type="ECO:0000256" key="5">
    <source>
        <dbReference type="ARBA" id="ARBA00022679"/>
    </source>
</evidence>
<dbReference type="InterPro" id="IPR002178">
    <property type="entry name" value="PTS_EIIA_type-2_dom"/>
</dbReference>
<comment type="caution">
    <text evidence="12">The sequence shown here is derived from an EMBL/GenBank/DDBJ whole genome shotgun (WGS) entry which is preliminary data.</text>
</comment>
<evidence type="ECO:0000313" key="12">
    <source>
        <dbReference type="EMBL" id="RHF71792.1"/>
    </source>
</evidence>
<evidence type="ECO:0000256" key="2">
    <source>
        <dbReference type="ARBA" id="ARBA00022448"/>
    </source>
</evidence>
<dbReference type="PROSITE" id="PS51094">
    <property type="entry name" value="PTS_EIIA_TYPE_2"/>
    <property type="match status" value="1"/>
</dbReference>
<name>A0A414PTR6_FUSMR</name>
<evidence type="ECO:0000256" key="4">
    <source>
        <dbReference type="ARBA" id="ARBA00022553"/>
    </source>
</evidence>
<sequence>MGIKDILGDKIQVVEKIETWEKAIEIGAQPLINSGKIKFGYVKSMIENIKNLGPYIILIPGVAMPHARPDENVLESSLSLLKVNEGVKFSENTDKVYLLFCLAAKDSSSHIEIIEKLADILGDEEKIEKLITSKTIGELKNNL</sequence>
<keyword evidence="2" id="KW-0813">Transport</keyword>
<evidence type="ECO:0000256" key="8">
    <source>
        <dbReference type="ARBA" id="ARBA00037387"/>
    </source>
</evidence>
<keyword evidence="4" id="KW-0597">Phosphoprotein</keyword>
<evidence type="ECO:0000256" key="9">
    <source>
        <dbReference type="ARBA" id="ARBA00041175"/>
    </source>
</evidence>
<dbReference type="Pfam" id="PF00359">
    <property type="entry name" value="PTS_EIIA_2"/>
    <property type="match status" value="1"/>
</dbReference>
<keyword evidence="5" id="KW-0808">Transferase</keyword>
<reference evidence="12 13" key="1">
    <citation type="submission" date="2018-08" db="EMBL/GenBank/DDBJ databases">
        <title>A genome reference for cultivated species of the human gut microbiota.</title>
        <authorList>
            <person name="Zou Y."/>
            <person name="Xue W."/>
            <person name="Luo G."/>
        </authorList>
    </citation>
    <scope>NUCLEOTIDE SEQUENCE [LARGE SCALE GENOMIC DNA]</scope>
    <source>
        <strain evidence="12 13">AM25-1</strain>
    </source>
</reference>
<dbReference type="EMBL" id="QRHL01000012">
    <property type="protein sequence ID" value="RHF71792.1"/>
    <property type="molecule type" value="Genomic_DNA"/>
</dbReference>
<dbReference type="GeneID" id="62763024"/>
<dbReference type="AlphaFoldDB" id="A0A414PTR6"/>
<evidence type="ECO:0000313" key="13">
    <source>
        <dbReference type="Proteomes" id="UP000284676"/>
    </source>
</evidence>
<dbReference type="Gene3D" id="3.40.930.10">
    <property type="entry name" value="Mannitol-specific EII, Chain A"/>
    <property type="match status" value="1"/>
</dbReference>
<evidence type="ECO:0000256" key="1">
    <source>
        <dbReference type="ARBA" id="ARBA00004496"/>
    </source>
</evidence>
<evidence type="ECO:0000256" key="10">
    <source>
        <dbReference type="ARBA" id="ARBA00042072"/>
    </source>
</evidence>
<keyword evidence="3" id="KW-0963">Cytoplasm</keyword>
<comment type="function">
    <text evidence="8">The phosphoenolpyruvate-dependent sugar phosphotransferase system (sugar PTS), a major carbohydrate active transport system, catalyzes the phosphorylation of incoming sugar substrates concomitantly with their translocation across the cell membrane. The enzyme II UlaABC PTS system is involved in ascorbate transport.</text>
</comment>
<dbReference type="InterPro" id="IPR016152">
    <property type="entry name" value="PTrfase/Anion_transptr"/>
</dbReference>
<dbReference type="GO" id="GO:0005737">
    <property type="term" value="C:cytoplasm"/>
    <property type="evidence" value="ECO:0007669"/>
    <property type="project" value="UniProtKB-SubCell"/>
</dbReference>
<evidence type="ECO:0000259" key="11">
    <source>
        <dbReference type="PROSITE" id="PS51094"/>
    </source>
</evidence>
<dbReference type="RefSeq" id="WP_005883970.1">
    <property type="nucleotide sequence ID" value="NZ_CABMMQ010000001.1"/>
</dbReference>
<dbReference type="InterPro" id="IPR051351">
    <property type="entry name" value="Ascorbate-PTS_EIIA_comp"/>
</dbReference>
<proteinExistence type="predicted"/>